<protein>
    <recommendedName>
        <fullName evidence="3">Antitoxin Xre/MbcA/ParS-like toxin-binding domain-containing protein</fullName>
    </recommendedName>
</protein>
<dbReference type="AlphaFoldDB" id="A0A1I2JUC3"/>
<gene>
    <name evidence="1" type="ORF">SAMN02799615_04269</name>
</gene>
<dbReference type="Proteomes" id="UP000199477">
    <property type="component" value="Unassembled WGS sequence"/>
</dbReference>
<reference evidence="2" key="1">
    <citation type="submission" date="2016-10" db="EMBL/GenBank/DDBJ databases">
        <authorList>
            <person name="Varghese N."/>
            <person name="Submissions S."/>
        </authorList>
    </citation>
    <scope>NUCLEOTIDE SEQUENCE [LARGE SCALE GENOMIC DNA]</scope>
    <source>
        <strain evidence="2">UNC178MFTsu3.1</strain>
    </source>
</reference>
<proteinExistence type="predicted"/>
<keyword evidence="2" id="KW-1185">Reference proteome</keyword>
<dbReference type="RefSeq" id="WP_051548305.1">
    <property type="nucleotide sequence ID" value="NZ_FONH01000033.1"/>
</dbReference>
<dbReference type="EMBL" id="FONH01000033">
    <property type="protein sequence ID" value="SFF58462.1"/>
    <property type="molecule type" value="Genomic_DNA"/>
</dbReference>
<accession>A0A1I2JUC3</accession>
<evidence type="ECO:0000313" key="1">
    <source>
        <dbReference type="EMBL" id="SFF58462.1"/>
    </source>
</evidence>
<evidence type="ECO:0008006" key="3">
    <source>
        <dbReference type="Google" id="ProtNLM"/>
    </source>
</evidence>
<dbReference type="STRING" id="500610.SAMN02799615_04269"/>
<organism evidence="1 2">
    <name type="scientific">Dyella marensis</name>
    <dbReference type="NCBI Taxonomy" id="500610"/>
    <lineage>
        <taxon>Bacteria</taxon>
        <taxon>Pseudomonadati</taxon>
        <taxon>Pseudomonadota</taxon>
        <taxon>Gammaproteobacteria</taxon>
        <taxon>Lysobacterales</taxon>
        <taxon>Rhodanobacteraceae</taxon>
        <taxon>Dyella</taxon>
    </lineage>
</organism>
<name>A0A1I2JUC3_9GAMM</name>
<evidence type="ECO:0000313" key="2">
    <source>
        <dbReference type="Proteomes" id="UP000199477"/>
    </source>
</evidence>
<sequence>MAIHRKASVDDGAMAGTADYVVSQLTSSRRKDIQDKDVVALYIPKLQRSERDSLVETIERVVVLIYDNLQRVNELQLEQLVDSLTPKVPPPASAIREAQMVAKARAAVIKSAEWLTAADIAKNAGSKSSNPNAQTSKWKRDKKIFVIAPGDGIERFPGYGLDEDHKPYPALAEVIRILGDKDGWGLAYWFGSANSFLSGRTPQELLASEPGQVIAAAKDAAEGIQHG</sequence>